<dbReference type="InterPro" id="IPR022998">
    <property type="entry name" value="ThiamineP_synth_TenI"/>
</dbReference>
<comment type="caution">
    <text evidence="2">The sequence shown here is derived from an EMBL/GenBank/DDBJ whole genome shotgun (WGS) entry which is preliminary data.</text>
</comment>
<dbReference type="Gene3D" id="3.20.20.70">
    <property type="entry name" value="Aldolase class I"/>
    <property type="match status" value="1"/>
</dbReference>
<dbReference type="InterPro" id="IPR013785">
    <property type="entry name" value="Aldolase_TIM"/>
</dbReference>
<feature type="domain" description="Thiamine phosphate synthase/TenI" evidence="1">
    <location>
        <begin position="16"/>
        <end position="160"/>
    </location>
</feature>
<reference evidence="2 3" key="1">
    <citation type="submission" date="2017-11" db="EMBL/GenBank/DDBJ databases">
        <title>Genomic Encyclopedia of Type Strains, Phase III (KMG-III): the genomes of soil and plant-associated and newly described type strains.</title>
        <authorList>
            <person name="Whitman W."/>
        </authorList>
    </citation>
    <scope>NUCLEOTIDE SEQUENCE [LARGE SCALE GENOMIC DNA]</scope>
    <source>
        <strain evidence="2 3">CGMCC 1.12274</strain>
    </source>
</reference>
<gene>
    <name evidence="2" type="ORF">B0I00_2441</name>
</gene>
<keyword evidence="3" id="KW-1185">Reference proteome</keyword>
<dbReference type="InterPro" id="IPR036206">
    <property type="entry name" value="ThiamineP_synth_sf"/>
</dbReference>
<dbReference type="Pfam" id="PF02581">
    <property type="entry name" value="TMP-TENI"/>
    <property type="match status" value="1"/>
</dbReference>
<accession>A0A2N0H7C6</accession>
<dbReference type="AlphaFoldDB" id="A0A2N0H7C6"/>
<proteinExistence type="predicted"/>
<evidence type="ECO:0000313" key="3">
    <source>
        <dbReference type="Proteomes" id="UP000232587"/>
    </source>
</evidence>
<dbReference type="SUPFAM" id="SSF51391">
    <property type="entry name" value="Thiamin phosphate synthase"/>
    <property type="match status" value="1"/>
</dbReference>
<sequence length="173" mass="19037">MKPLPTVWIVSDARNDASIERALARLPRGSGMIVRHYHLAKADRRQRFDRLKRLAWARGHLVALAGDARMARRWGADAAYGSPATLAGGPAVPRLVAIHSLREMRRAARADAVLLSPAFPTRSHPGKAILGPLRFRLIAARSQVPVIALGGMDGHAAKRLKWPRWAAIDAFLR</sequence>
<dbReference type="Proteomes" id="UP000232587">
    <property type="component" value="Unassembled WGS sequence"/>
</dbReference>
<evidence type="ECO:0000259" key="1">
    <source>
        <dbReference type="Pfam" id="PF02581"/>
    </source>
</evidence>
<protein>
    <submittedName>
        <fullName evidence="2">Thiamine-phosphate pyrophosphorylase</fullName>
    </submittedName>
</protein>
<evidence type="ECO:0000313" key="2">
    <source>
        <dbReference type="EMBL" id="PKB14839.1"/>
    </source>
</evidence>
<organism evidence="2 3">
    <name type="scientific">Novosphingobium kunmingense</name>
    <dbReference type="NCBI Taxonomy" id="1211806"/>
    <lineage>
        <taxon>Bacteria</taxon>
        <taxon>Pseudomonadati</taxon>
        <taxon>Pseudomonadota</taxon>
        <taxon>Alphaproteobacteria</taxon>
        <taxon>Sphingomonadales</taxon>
        <taxon>Sphingomonadaceae</taxon>
        <taxon>Novosphingobium</taxon>
    </lineage>
</organism>
<dbReference type="GO" id="GO:0009228">
    <property type="term" value="P:thiamine biosynthetic process"/>
    <property type="evidence" value="ECO:0007669"/>
    <property type="project" value="UniProtKB-KW"/>
</dbReference>
<dbReference type="EMBL" id="PHUF01000004">
    <property type="protein sequence ID" value="PKB14839.1"/>
    <property type="molecule type" value="Genomic_DNA"/>
</dbReference>
<name>A0A2N0H7C6_9SPHN</name>